<dbReference type="EMBL" id="LN899819">
    <property type="protein sequence ID" value="CUV11850.1"/>
    <property type="molecule type" value="Genomic_DNA"/>
</dbReference>
<sequence>MRSEAGAYVRGDGDHGGGLRPGFRDHEAGSGETALAAARISKDVCGRLQSHGITGVRDRHYDGHEYMDEKRHALEALFALLDSPAQSNVAPLIAA</sequence>
<protein>
    <submittedName>
        <fullName evidence="2">Uncharacterized protein</fullName>
    </submittedName>
</protein>
<feature type="region of interest" description="Disordered" evidence="1">
    <location>
        <begin position="1"/>
        <end position="30"/>
    </location>
</feature>
<dbReference type="PATRIC" id="fig|305.106.peg.3388"/>
<evidence type="ECO:0000256" key="1">
    <source>
        <dbReference type="SAM" id="MobiDB-lite"/>
    </source>
</evidence>
<dbReference type="AlphaFoldDB" id="A0A0S4TP70"/>
<evidence type="ECO:0000313" key="2">
    <source>
        <dbReference type="EMBL" id="CUV11850.1"/>
    </source>
</evidence>
<accession>A0A0S4TP70</accession>
<reference evidence="2" key="1">
    <citation type="submission" date="2015-10" db="EMBL/GenBank/DDBJ databases">
        <authorList>
            <person name="Gilbert D.G."/>
        </authorList>
    </citation>
    <scope>NUCLEOTIDE SEQUENCE</scope>
    <source>
        <strain evidence="2">Phyl III-seqv23</strain>
    </source>
</reference>
<name>A0A0S4TP70_RALSL</name>
<proteinExistence type="predicted"/>
<gene>
    <name evidence="2" type="ORF">RUN39_v1_250018</name>
</gene>
<organism evidence="2">
    <name type="scientific">Ralstonia solanacearum</name>
    <name type="common">Pseudomonas solanacearum</name>
    <dbReference type="NCBI Taxonomy" id="305"/>
    <lineage>
        <taxon>Bacteria</taxon>
        <taxon>Pseudomonadati</taxon>
        <taxon>Pseudomonadota</taxon>
        <taxon>Betaproteobacteria</taxon>
        <taxon>Burkholderiales</taxon>
        <taxon>Burkholderiaceae</taxon>
        <taxon>Ralstonia</taxon>
        <taxon>Ralstonia solanacearum species complex</taxon>
    </lineage>
</organism>
<feature type="compositionally biased region" description="Basic and acidic residues" evidence="1">
    <location>
        <begin position="11"/>
        <end position="29"/>
    </location>
</feature>